<dbReference type="Gene3D" id="3.40.50.720">
    <property type="entry name" value="NAD(P)-binding Rossmann-like Domain"/>
    <property type="match status" value="1"/>
</dbReference>
<evidence type="ECO:0000313" key="3">
    <source>
        <dbReference type="Proteomes" id="UP000587477"/>
    </source>
</evidence>
<keyword evidence="2" id="KW-0560">Oxidoreductase</keyword>
<dbReference type="PRINTS" id="PR00081">
    <property type="entry name" value="GDHRDH"/>
</dbReference>
<dbReference type="EC" id="1.3.1.-" evidence="2"/>
<reference evidence="3" key="1">
    <citation type="submission" date="2020-10" db="EMBL/GenBank/DDBJ databases">
        <title>Complete genome sequence of Bacillus velezensis NST6.</title>
        <authorList>
            <person name="Choi J."/>
        </authorList>
    </citation>
    <scope>NUCLEOTIDE SEQUENCE [LARGE SCALE GENOMIC DNA]</scope>
    <source>
        <strain evidence="3">NST6</strain>
    </source>
</reference>
<dbReference type="GO" id="GO:0016491">
    <property type="term" value="F:oxidoreductase activity"/>
    <property type="evidence" value="ECO:0007669"/>
    <property type="project" value="UniProtKB-KW"/>
</dbReference>
<comment type="similarity">
    <text evidence="1">Belongs to the short-chain dehydrogenases/reductases (SDR) family.</text>
</comment>
<dbReference type="AlphaFoldDB" id="A0A7W4LVM0"/>
<accession>A0A7W4LVM0</accession>
<sequence>MVKGCRQLSKRTAFIMGASQGIGKAIALKLADNGFHTVINSRVPENIESVKEEILAKHPDAGVTVLAGDMSDQKARAGIFEEIRSQCGRLDVLINNIPGGSPDTFENCDIEDMTNTFTNKTIAYIDSMKTAAAIMKQHEFGRIINIVGNLWKEPGANMFTNSMMNAALINASKNIAIQLAPFHITVNCLNPGFIATDRYHQFVKNVMKQNGISKAEAEERIASGVPMKRVGTAEETAALAAFLASEEASYITGQQVSADGGSMKSI</sequence>
<gene>
    <name evidence="2" type="primary">bacG</name>
    <name evidence="2" type="ORF">BACVE_002035</name>
</gene>
<evidence type="ECO:0000256" key="1">
    <source>
        <dbReference type="ARBA" id="ARBA00006484"/>
    </source>
</evidence>
<organism evidence="2 3">
    <name type="scientific">Bacillus velezensis</name>
    <dbReference type="NCBI Taxonomy" id="492670"/>
    <lineage>
        <taxon>Bacteria</taxon>
        <taxon>Bacillati</taxon>
        <taxon>Bacillota</taxon>
        <taxon>Bacilli</taxon>
        <taxon>Bacillales</taxon>
        <taxon>Bacillaceae</taxon>
        <taxon>Bacillus</taxon>
        <taxon>Bacillus amyloliquefaciens group</taxon>
    </lineage>
</organism>
<protein>
    <submittedName>
        <fullName evidence="2">NADPH-dependent reductase BacG</fullName>
        <ecNumber evidence="2">1.3.1.-</ecNumber>
    </submittedName>
</protein>
<proteinExistence type="inferred from homology"/>
<dbReference type="PANTHER" id="PTHR42879">
    <property type="entry name" value="3-OXOACYL-(ACYL-CARRIER-PROTEIN) REDUCTASE"/>
    <property type="match status" value="1"/>
</dbReference>
<dbReference type="PANTHER" id="PTHR42879:SF6">
    <property type="entry name" value="NADPH-DEPENDENT REDUCTASE BACG"/>
    <property type="match status" value="1"/>
</dbReference>
<dbReference type="Proteomes" id="UP000587477">
    <property type="component" value="Chromosome"/>
</dbReference>
<dbReference type="InterPro" id="IPR050259">
    <property type="entry name" value="SDR"/>
</dbReference>
<evidence type="ECO:0000313" key="2">
    <source>
        <dbReference type="EMBL" id="QOY27024.1"/>
    </source>
</evidence>
<dbReference type="EMBL" id="CP063687">
    <property type="protein sequence ID" value="QOY27024.1"/>
    <property type="molecule type" value="Genomic_DNA"/>
</dbReference>
<dbReference type="InterPro" id="IPR002347">
    <property type="entry name" value="SDR_fam"/>
</dbReference>
<dbReference type="Pfam" id="PF13561">
    <property type="entry name" value="adh_short_C2"/>
    <property type="match status" value="1"/>
</dbReference>
<dbReference type="SUPFAM" id="SSF51735">
    <property type="entry name" value="NAD(P)-binding Rossmann-fold domains"/>
    <property type="match status" value="1"/>
</dbReference>
<name>A0A7W4LVM0_BACVE</name>
<dbReference type="InterPro" id="IPR036291">
    <property type="entry name" value="NAD(P)-bd_dom_sf"/>
</dbReference>